<dbReference type="KEGG" id="sfer:NCTC12278_01721"/>
<accession>A0A2X3WB28</accession>
<feature type="transmembrane region" description="Helical" evidence="1">
    <location>
        <begin position="147"/>
        <end position="171"/>
    </location>
</feature>
<feature type="transmembrane region" description="Helical" evidence="1">
    <location>
        <begin position="49"/>
        <end position="75"/>
    </location>
</feature>
<evidence type="ECO:0000313" key="3">
    <source>
        <dbReference type="Proteomes" id="UP000249495"/>
    </source>
</evidence>
<feature type="transmembrane region" description="Helical" evidence="1">
    <location>
        <begin position="111"/>
        <end position="135"/>
    </location>
</feature>
<name>A0A2X3WB28_9STRE</name>
<evidence type="ECO:0000313" key="2">
    <source>
        <dbReference type="EMBL" id="SQF41123.1"/>
    </source>
</evidence>
<keyword evidence="1" id="KW-0812">Transmembrane</keyword>
<gene>
    <name evidence="2" type="primary">niaX</name>
    <name evidence="2" type="ORF">NCTC12278_01721</name>
</gene>
<dbReference type="STRING" id="1123303.GCA_000372425_01283"/>
<dbReference type="OrthoDB" id="1631895at2"/>
<protein>
    <submittedName>
        <fullName evidence="2">Membrane protein</fullName>
    </submittedName>
</protein>
<dbReference type="Proteomes" id="UP000249495">
    <property type="component" value="Chromosome 1"/>
</dbReference>
<organism evidence="2 3">
    <name type="scientific">Streptococcus ferus</name>
    <dbReference type="NCBI Taxonomy" id="1345"/>
    <lineage>
        <taxon>Bacteria</taxon>
        <taxon>Bacillati</taxon>
        <taxon>Bacillota</taxon>
        <taxon>Bacilli</taxon>
        <taxon>Lactobacillales</taxon>
        <taxon>Streptococcaceae</taxon>
        <taxon>Streptococcus</taxon>
    </lineage>
</organism>
<evidence type="ECO:0000256" key="1">
    <source>
        <dbReference type="SAM" id="Phobius"/>
    </source>
</evidence>
<dbReference type="AlphaFoldDB" id="A0A2X3WB28"/>
<feature type="transmembrane region" description="Helical" evidence="1">
    <location>
        <begin position="81"/>
        <end position="99"/>
    </location>
</feature>
<feature type="transmembrane region" description="Helical" evidence="1">
    <location>
        <begin position="16"/>
        <end position="37"/>
    </location>
</feature>
<dbReference type="RefSeq" id="WP_018030605.1">
    <property type="nucleotide sequence ID" value="NZ_LS483343.1"/>
</dbReference>
<sequence>MSSLQASRRHVQNLTISALLIAFGIAIPMFMPIKLIIGPASYTLASHVPLFIALFISPAVAVAVALGTTLGFFFAGFPFVIVVRALTQLVFVLIGAYWLQKSPKLLDNAKLTFGFAVGINLIHALFEFLAVLVLTNAGALSASYVGVLVGLIGLGTLVHGTIDFYLALYCWRFLKRIGSL</sequence>
<reference evidence="2 3" key="1">
    <citation type="submission" date="2018-06" db="EMBL/GenBank/DDBJ databases">
        <authorList>
            <consortium name="Pathogen Informatics"/>
            <person name="Doyle S."/>
        </authorList>
    </citation>
    <scope>NUCLEOTIDE SEQUENCE [LARGE SCALE GENOMIC DNA]</scope>
    <source>
        <strain evidence="2 3">NCTC12278</strain>
    </source>
</reference>
<keyword evidence="1" id="KW-1133">Transmembrane helix</keyword>
<keyword evidence="1" id="KW-0472">Membrane</keyword>
<dbReference type="EMBL" id="LS483343">
    <property type="protein sequence ID" value="SQF41123.1"/>
    <property type="molecule type" value="Genomic_DNA"/>
</dbReference>
<keyword evidence="3" id="KW-1185">Reference proteome</keyword>
<proteinExistence type="predicted"/>